<gene>
    <name evidence="2" type="ORF">dsat_1782</name>
</gene>
<feature type="signal peptide" evidence="1">
    <location>
        <begin position="1"/>
        <end position="17"/>
    </location>
</feature>
<protein>
    <recommendedName>
        <fullName evidence="4">Lipoprotein</fullName>
    </recommendedName>
</protein>
<reference evidence="2 3" key="1">
    <citation type="journal article" date="2013" name="Genome Announc.">
        <title>Draft genome sequences for three mercury-methylating, sulfate-reducing bacteria.</title>
        <authorList>
            <person name="Brown S.D."/>
            <person name="Hurt R.A.Jr."/>
            <person name="Gilmour C.C."/>
            <person name="Elias D.A."/>
        </authorList>
    </citation>
    <scope>NUCLEOTIDE SEQUENCE [LARGE SCALE GENOMIC DNA]</scope>
    <source>
        <strain evidence="2 3">DSM 16529</strain>
    </source>
</reference>
<organism evidence="2 3">
    <name type="scientific">Alkalidesulfovibrio alkalitolerans DSM 16529</name>
    <dbReference type="NCBI Taxonomy" id="1121439"/>
    <lineage>
        <taxon>Bacteria</taxon>
        <taxon>Pseudomonadati</taxon>
        <taxon>Thermodesulfobacteriota</taxon>
        <taxon>Desulfovibrionia</taxon>
        <taxon>Desulfovibrionales</taxon>
        <taxon>Desulfovibrionaceae</taxon>
        <taxon>Alkalidesulfovibrio</taxon>
    </lineage>
</organism>
<proteinExistence type="predicted"/>
<name>S7UQE7_9BACT</name>
<dbReference type="Proteomes" id="UP000014975">
    <property type="component" value="Unassembled WGS sequence"/>
</dbReference>
<keyword evidence="3" id="KW-1185">Reference proteome</keyword>
<dbReference type="AlphaFoldDB" id="S7UQE7"/>
<dbReference type="eggNOG" id="ENOG5033106">
    <property type="taxonomic scope" value="Bacteria"/>
</dbReference>
<dbReference type="RefSeq" id="WP_020885668.1">
    <property type="nucleotide sequence ID" value="NZ_ATHI01000001.1"/>
</dbReference>
<comment type="caution">
    <text evidence="2">The sequence shown here is derived from an EMBL/GenBank/DDBJ whole genome shotgun (WGS) entry which is preliminary data.</text>
</comment>
<keyword evidence="1" id="KW-0732">Signal</keyword>
<evidence type="ECO:0000313" key="3">
    <source>
        <dbReference type="Proteomes" id="UP000014975"/>
    </source>
</evidence>
<evidence type="ECO:0000256" key="1">
    <source>
        <dbReference type="SAM" id="SignalP"/>
    </source>
</evidence>
<evidence type="ECO:0008006" key="4">
    <source>
        <dbReference type="Google" id="ProtNLM"/>
    </source>
</evidence>
<evidence type="ECO:0000313" key="2">
    <source>
        <dbReference type="EMBL" id="EPR36254.1"/>
    </source>
</evidence>
<dbReference type="EMBL" id="ATHI01000001">
    <property type="protein sequence ID" value="EPR36254.1"/>
    <property type="molecule type" value="Genomic_DNA"/>
</dbReference>
<dbReference type="PROSITE" id="PS51257">
    <property type="entry name" value="PROKAR_LIPOPROTEIN"/>
    <property type="match status" value="1"/>
</dbReference>
<accession>S7UQE7</accession>
<dbReference type="OrthoDB" id="8446143at2"/>
<feature type="chain" id="PRO_5004544945" description="Lipoprotein" evidence="1">
    <location>
        <begin position="18"/>
        <end position="227"/>
    </location>
</feature>
<sequence>MRITSLFIVMLSLFVSACSYKVPTEVSPATNIYSTYEDKIPGKFYLVSDSGMKNIHRDIKPSSYVCSAHSYPLTVDSSVSQSVRATLQNVFENIEEIDHMPTVEMMGKDGAQGVVFVKMKRFEPSIRFAMGFWSGTGIGTCDMVIEVVVKDKNNQTLVNTTVGGNRTTEGDSGAGCGGGAEVLSRAIYETTRDTMERLAERVANSTKVREAVSSDIAMQTNPSVAAD</sequence>